<keyword evidence="1" id="KW-1133">Transmembrane helix</keyword>
<gene>
    <name evidence="2" type="ORF">D0T90_07550</name>
</gene>
<sequence length="306" mass="32040">MDNRNTRIHIRSGGFSLMEFLVASALGMIVLIAATSGYFDTRALDKAAGERTVAQQDLRRAADMLVRDAHMAGSFGCFDMRGAAGSAVRGDDALDMLQSLQTAGQTSLQAVKASASAAALNTGGFTATSSALVFLYGEPAGMIYQADEEIAAGAPVVYSSCDRIFRPSEHLQTAAEIRAALGIGGNSDGEVSVMRYTPAAYAVGSADGQEGLYRFVLGLDGRWGSPQLLVKNISSWNVSYLYAAECRSDGHAELFEHTHTVRAGETPALIHIRLNGGKVGEADNAVVAPVIEAAVGGGSSCAKQVR</sequence>
<evidence type="ECO:0000256" key="1">
    <source>
        <dbReference type="SAM" id="Phobius"/>
    </source>
</evidence>
<keyword evidence="1" id="KW-0812">Transmembrane</keyword>
<dbReference type="RefSeq" id="WP_123796119.1">
    <property type="nucleotide sequence ID" value="NZ_CP031699.1"/>
</dbReference>
<evidence type="ECO:0000313" key="3">
    <source>
        <dbReference type="Proteomes" id="UP000325536"/>
    </source>
</evidence>
<organism evidence="2 3">
    <name type="scientific">Neisseria animalis</name>
    <dbReference type="NCBI Taxonomy" id="492"/>
    <lineage>
        <taxon>Bacteria</taxon>
        <taxon>Pseudomonadati</taxon>
        <taxon>Pseudomonadota</taxon>
        <taxon>Betaproteobacteria</taxon>
        <taxon>Neisseriales</taxon>
        <taxon>Neisseriaceae</taxon>
        <taxon>Neisseria</taxon>
    </lineage>
</organism>
<dbReference type="KEGG" id="naq:D0T90_07550"/>
<dbReference type="EMBL" id="CP031699">
    <property type="protein sequence ID" value="QEY24354.1"/>
    <property type="molecule type" value="Genomic_DNA"/>
</dbReference>
<keyword evidence="3" id="KW-1185">Reference proteome</keyword>
<protein>
    <recommendedName>
        <fullName evidence="4">Pilus assembly protein PilW</fullName>
    </recommendedName>
</protein>
<evidence type="ECO:0000313" key="2">
    <source>
        <dbReference type="EMBL" id="QEY24354.1"/>
    </source>
</evidence>
<reference evidence="2 3" key="1">
    <citation type="submission" date="2018-08" db="EMBL/GenBank/DDBJ databases">
        <title>Neisseria animalis ATCC 49930 complete genome.</title>
        <authorList>
            <person name="Veseli I.A."/>
            <person name="Mascarenhas dos Santos A.C."/>
            <person name="Buttler R."/>
            <person name="Pombert J.-F."/>
        </authorList>
    </citation>
    <scope>NUCLEOTIDE SEQUENCE [LARGE SCALE GENOMIC DNA]</scope>
    <source>
        <strain evidence="2 3">ATCC 49930</strain>
    </source>
</reference>
<name>A0A5P3MRZ3_NEIAN</name>
<keyword evidence="1" id="KW-0472">Membrane</keyword>
<feature type="transmembrane region" description="Helical" evidence="1">
    <location>
        <begin position="20"/>
        <end position="39"/>
    </location>
</feature>
<accession>A0A5P3MRZ3</accession>
<dbReference type="OrthoDB" id="5496259at2"/>
<evidence type="ECO:0008006" key="4">
    <source>
        <dbReference type="Google" id="ProtNLM"/>
    </source>
</evidence>
<dbReference type="AlphaFoldDB" id="A0A5P3MRZ3"/>
<dbReference type="Proteomes" id="UP000325536">
    <property type="component" value="Chromosome"/>
</dbReference>
<proteinExistence type="predicted"/>